<protein>
    <submittedName>
        <fullName evidence="1">Uncharacterized protein</fullName>
    </submittedName>
</protein>
<proteinExistence type="predicted"/>
<sequence>MARSLGVDATTHMEEAPPAYSSVDGMESVVGSCLNTLEYLKWKLGMRFMNYNNATKILHFRNRLRLYELHRMQDHTLPVRIHLIKLGIDVPCGVIDQPEGDYNLQHMKNIEIARIVNQEISFFVRVYQAAHNGRQPSQKDVIDYFDAWEYAVLYYEATTLKYTKLSAE</sequence>
<accession>A0A9X0AZ73</accession>
<name>A0A9X0AZ73_9HELO</name>
<comment type="caution">
    <text evidence="1">The sequence shown here is derived from an EMBL/GenBank/DDBJ whole genome shotgun (WGS) entry which is preliminary data.</text>
</comment>
<dbReference type="Proteomes" id="UP001152300">
    <property type="component" value="Unassembled WGS sequence"/>
</dbReference>
<evidence type="ECO:0000313" key="2">
    <source>
        <dbReference type="Proteomes" id="UP001152300"/>
    </source>
</evidence>
<reference evidence="1" key="1">
    <citation type="submission" date="2022-11" db="EMBL/GenBank/DDBJ databases">
        <title>Genome Resource of Sclerotinia nivalis Strain SnTB1, a Plant Pathogen Isolated from American Ginseng.</title>
        <authorList>
            <person name="Fan S."/>
        </authorList>
    </citation>
    <scope>NUCLEOTIDE SEQUENCE</scope>
    <source>
        <strain evidence="1">SnTB1</strain>
    </source>
</reference>
<gene>
    <name evidence="1" type="ORF">OCU04_001985</name>
</gene>
<dbReference type="EMBL" id="JAPEIS010000001">
    <property type="protein sequence ID" value="KAJ8071666.1"/>
    <property type="molecule type" value="Genomic_DNA"/>
</dbReference>
<dbReference type="OrthoDB" id="3468079at2759"/>
<dbReference type="AlphaFoldDB" id="A0A9X0AZ73"/>
<organism evidence="1 2">
    <name type="scientific">Sclerotinia nivalis</name>
    <dbReference type="NCBI Taxonomy" id="352851"/>
    <lineage>
        <taxon>Eukaryota</taxon>
        <taxon>Fungi</taxon>
        <taxon>Dikarya</taxon>
        <taxon>Ascomycota</taxon>
        <taxon>Pezizomycotina</taxon>
        <taxon>Leotiomycetes</taxon>
        <taxon>Helotiales</taxon>
        <taxon>Sclerotiniaceae</taxon>
        <taxon>Sclerotinia</taxon>
    </lineage>
</organism>
<keyword evidence="2" id="KW-1185">Reference proteome</keyword>
<evidence type="ECO:0000313" key="1">
    <source>
        <dbReference type="EMBL" id="KAJ8071666.1"/>
    </source>
</evidence>